<comment type="caution">
    <text evidence="1">The sequence shown here is derived from an EMBL/GenBank/DDBJ whole genome shotgun (WGS) entry which is preliminary data.</text>
</comment>
<proteinExistence type="predicted"/>
<name>A0ABU5RWF8_9CYAN</name>
<dbReference type="RefSeq" id="WP_323306077.1">
    <property type="nucleotide sequence ID" value="NZ_JAYGHX010000008.1"/>
</dbReference>
<protein>
    <submittedName>
        <fullName evidence="1">PD-(D/E)XK nuclease family protein</fullName>
    </submittedName>
</protein>
<dbReference type="EMBL" id="JAYGHX010000008">
    <property type="protein sequence ID" value="MEA5392110.1"/>
    <property type="molecule type" value="Genomic_DNA"/>
</dbReference>
<dbReference type="Proteomes" id="UP001304461">
    <property type="component" value="Unassembled WGS sequence"/>
</dbReference>
<accession>A0ABU5RWF8</accession>
<evidence type="ECO:0000313" key="2">
    <source>
        <dbReference type="Proteomes" id="UP001304461"/>
    </source>
</evidence>
<evidence type="ECO:0000313" key="1">
    <source>
        <dbReference type="EMBL" id="MEA5392110.1"/>
    </source>
</evidence>
<organism evidence="1 2">
    <name type="scientific">Cyanobium gracile UHCC 0139</name>
    <dbReference type="NCBI Taxonomy" id="3110308"/>
    <lineage>
        <taxon>Bacteria</taxon>
        <taxon>Bacillati</taxon>
        <taxon>Cyanobacteriota</taxon>
        <taxon>Cyanophyceae</taxon>
        <taxon>Synechococcales</taxon>
        <taxon>Prochlorococcaceae</taxon>
        <taxon>Cyanobium</taxon>
    </lineage>
</organism>
<keyword evidence="2" id="KW-1185">Reference proteome</keyword>
<dbReference type="InterPro" id="IPR029470">
    <property type="entry name" value="PDDEXK_4"/>
</dbReference>
<reference evidence="1 2" key="1">
    <citation type="submission" date="2023-12" db="EMBL/GenBank/DDBJ databases">
        <title>Baltic Sea Cyanobacteria.</title>
        <authorList>
            <person name="Delbaje E."/>
            <person name="Fewer D.P."/>
            <person name="Shishido T.K."/>
        </authorList>
    </citation>
    <scope>NUCLEOTIDE SEQUENCE [LARGE SCALE GENOMIC DNA]</scope>
    <source>
        <strain evidence="1 2">UHCC 0139</strain>
    </source>
</reference>
<dbReference type="Pfam" id="PF14281">
    <property type="entry name" value="PDDEXK_4"/>
    <property type="match status" value="1"/>
</dbReference>
<gene>
    <name evidence="1" type="ORF">VB738_12660</name>
</gene>
<sequence length="421" mass="48893">MTDSSRQGNNPETADILRKYSDLVNDVAFDKVEHGLKEANIFAILGIQHFEIRHSNFLAWMFDPKGSHGMGNAFLRRFLRDISLENQKHGVNSLSPTDTSPITAEIRREWNNIDILVILDRHVVCIENKVYSSDHENQLSSYRNVVESQFPKPRYDAVFVYLTPDGRSPNDEDQRQHYVNYSYDKIVVHAERLLLLHDRTLPSNIKTYIKDYTLNIRRNLMQQDHLNELAQQLYANHKEALDFIFANKPDAVSQVKDYLFSKINIEGYVEGSRSKRFLRFTTRELDNLLLRKGDGFGGWDRREQFLFEFEFSVQSSNQLIVIFRTSIHPRGDQDIRRILIEAIGSLDMQSSSKFSVKTIKRFDVKDITERINDNSMNDLFDTEWPGVVESVSDVSRTILNRSEEIKAIYSAFPLADIESVN</sequence>